<dbReference type="Gene3D" id="1.10.10.10">
    <property type="entry name" value="Winged helix-like DNA-binding domain superfamily/Winged helix DNA-binding domain"/>
    <property type="match status" value="1"/>
</dbReference>
<evidence type="ECO:0000313" key="3">
    <source>
        <dbReference type="Proteomes" id="UP000199062"/>
    </source>
</evidence>
<dbReference type="GO" id="GO:0003677">
    <property type="term" value="F:DNA binding"/>
    <property type="evidence" value="ECO:0007669"/>
    <property type="project" value="InterPro"/>
</dbReference>
<dbReference type="RefSeq" id="WP_089813347.1">
    <property type="nucleotide sequence ID" value="NZ_FOZK01000001.1"/>
</dbReference>
<dbReference type="AlphaFoldDB" id="A0A1I6K8Q5"/>
<gene>
    <name evidence="2" type="ORF">SAMN05216559_0380</name>
</gene>
<dbReference type="Proteomes" id="UP000199062">
    <property type="component" value="Unassembled WGS sequence"/>
</dbReference>
<dbReference type="Pfam" id="PF03444">
    <property type="entry name" value="WHD_HrcA"/>
    <property type="match status" value="1"/>
</dbReference>
<protein>
    <recommendedName>
        <fullName evidence="1">Winged helix-turn-helix transcription repressor HrcA DNA-binding domain-containing protein</fullName>
    </recommendedName>
</protein>
<dbReference type="SUPFAM" id="SSF46785">
    <property type="entry name" value="Winged helix' DNA-binding domain"/>
    <property type="match status" value="1"/>
</dbReference>
<dbReference type="OrthoDB" id="64432at2157"/>
<name>A0A1I6K8Q5_9EURY</name>
<reference evidence="2 3" key="1">
    <citation type="submission" date="2016-10" db="EMBL/GenBank/DDBJ databases">
        <authorList>
            <person name="de Groot N.N."/>
        </authorList>
    </citation>
    <scope>NUCLEOTIDE SEQUENCE [LARGE SCALE GENOMIC DNA]</scope>
    <source>
        <strain evidence="2 3">CGMCC 1.10457</strain>
    </source>
</reference>
<organism evidence="2 3">
    <name type="scientific">Halomicrobium zhouii</name>
    <dbReference type="NCBI Taxonomy" id="767519"/>
    <lineage>
        <taxon>Archaea</taxon>
        <taxon>Methanobacteriati</taxon>
        <taxon>Methanobacteriota</taxon>
        <taxon>Stenosarchaea group</taxon>
        <taxon>Halobacteria</taxon>
        <taxon>Halobacteriales</taxon>
        <taxon>Haloarculaceae</taxon>
        <taxon>Halomicrobium</taxon>
    </lineage>
</organism>
<keyword evidence="3" id="KW-1185">Reference proteome</keyword>
<sequence>MGSVDLSNSQRQIVTVLVNEYQASGDPVKGSIIADVVDQRASTVRNTMQGLKALNLVEGVPGPTGGYRPTDAAFDVLQREDLDERASVTLAQDFERVDVTVDRIRFPNVFHPTECTAHVHFQGSVDQVSVGDPIVVGPTPRSHLAVAGEVAAISDTADEIVLDVVSMEAPLTEE</sequence>
<dbReference type="GO" id="GO:0006355">
    <property type="term" value="P:regulation of DNA-templated transcription"/>
    <property type="evidence" value="ECO:0007669"/>
    <property type="project" value="InterPro"/>
</dbReference>
<dbReference type="EMBL" id="FOZK01000001">
    <property type="protein sequence ID" value="SFR87599.1"/>
    <property type="molecule type" value="Genomic_DNA"/>
</dbReference>
<accession>A0A1I6K8Q5</accession>
<dbReference type="InterPro" id="IPR005104">
    <property type="entry name" value="WHTH_HrcA_DNA-bd"/>
</dbReference>
<feature type="domain" description="Winged helix-turn-helix transcription repressor HrcA DNA-binding" evidence="1">
    <location>
        <begin position="5"/>
        <end position="81"/>
    </location>
</feature>
<evidence type="ECO:0000259" key="1">
    <source>
        <dbReference type="Pfam" id="PF03444"/>
    </source>
</evidence>
<dbReference type="InterPro" id="IPR036390">
    <property type="entry name" value="WH_DNA-bd_sf"/>
</dbReference>
<dbReference type="STRING" id="767519.SAMN05216559_0380"/>
<proteinExistence type="predicted"/>
<dbReference type="InterPro" id="IPR036388">
    <property type="entry name" value="WH-like_DNA-bd_sf"/>
</dbReference>
<evidence type="ECO:0000313" key="2">
    <source>
        <dbReference type="EMBL" id="SFR87599.1"/>
    </source>
</evidence>